<sequence length="83" mass="10440">MISRELNKVEHTAEKQSIRRMKEEKQRHQDHIKRKLRLRRQIEEEWKTKEMLLLTKIGEEVKREARIEEQRQKVREETHRKVE</sequence>
<accession>A0A452U5V1</accession>
<proteinExistence type="predicted"/>
<protein>
    <submittedName>
        <fullName evidence="2">Uncharacterized protein</fullName>
    </submittedName>
</protein>
<feature type="compositionally biased region" description="Basic and acidic residues" evidence="1">
    <location>
        <begin position="1"/>
        <end position="29"/>
    </location>
</feature>
<dbReference type="GO" id="GO:0005739">
    <property type="term" value="C:mitochondrion"/>
    <property type="evidence" value="ECO:0007669"/>
    <property type="project" value="TreeGrafter"/>
</dbReference>
<dbReference type="Ensembl" id="ENSUMAT00000019057.1">
    <property type="protein sequence ID" value="ENSUMAP00000016111.1"/>
    <property type="gene ID" value="ENSUMAG00000011848.1"/>
</dbReference>
<dbReference type="AlphaFoldDB" id="A0A452U5V1"/>
<evidence type="ECO:0000313" key="2">
    <source>
        <dbReference type="Ensembl" id="ENSUMAP00000016111"/>
    </source>
</evidence>
<dbReference type="GeneTree" id="ENSGT00680000100018"/>
<feature type="region of interest" description="Disordered" evidence="1">
    <location>
        <begin position="1"/>
        <end position="32"/>
    </location>
</feature>
<dbReference type="OMA" id="HQDHIKR"/>
<evidence type="ECO:0000256" key="1">
    <source>
        <dbReference type="SAM" id="MobiDB-lite"/>
    </source>
</evidence>
<reference evidence="2" key="1">
    <citation type="submission" date="2019-03" db="UniProtKB">
        <authorList>
            <consortium name="Ensembl"/>
        </authorList>
    </citation>
    <scope>IDENTIFICATION</scope>
</reference>
<name>A0A452U5V1_URSMA</name>
<dbReference type="PANTHER" id="PTHR21856">
    <property type="entry name" value="FIBROUS SHEATH-INTERACTING PROTEIN 2"/>
    <property type="match status" value="1"/>
</dbReference>
<organism evidence="2">
    <name type="scientific">Ursus maritimus</name>
    <name type="common">Polar bear</name>
    <name type="synonym">Thalarctos maritimus</name>
    <dbReference type="NCBI Taxonomy" id="29073"/>
    <lineage>
        <taxon>Eukaryota</taxon>
        <taxon>Metazoa</taxon>
        <taxon>Chordata</taxon>
        <taxon>Craniata</taxon>
        <taxon>Vertebrata</taxon>
        <taxon>Euteleostomi</taxon>
        <taxon>Mammalia</taxon>
        <taxon>Eutheria</taxon>
        <taxon>Laurasiatheria</taxon>
        <taxon>Carnivora</taxon>
        <taxon>Caniformia</taxon>
        <taxon>Ursidae</taxon>
        <taxon>Ursus</taxon>
    </lineage>
</organism>
<dbReference type="PANTHER" id="PTHR21856:SF7">
    <property type="entry name" value="FIBROUS SHEATH-INTERACTING PROTEIN 2"/>
    <property type="match status" value="1"/>
</dbReference>
<dbReference type="InterPro" id="IPR038891">
    <property type="entry name" value="FSIP2"/>
</dbReference>